<proteinExistence type="inferred from homology"/>
<keyword evidence="1 7" id="KW-0723">Serine/threonine-protein kinase</keyword>
<dbReference type="Gene3D" id="3.30.200.20">
    <property type="entry name" value="Phosphorylase Kinase, domain 1"/>
    <property type="match status" value="1"/>
</dbReference>
<accession>A0A1Y1KNY2</accession>
<dbReference type="FunFam" id="3.30.200.20:FF:000042">
    <property type="entry name" value="Aurora kinase A"/>
    <property type="match status" value="1"/>
</dbReference>
<dbReference type="AlphaFoldDB" id="A0A1Y1KNY2"/>
<dbReference type="InterPro" id="IPR017441">
    <property type="entry name" value="Protein_kinase_ATP_BS"/>
</dbReference>
<keyword evidence="4" id="KW-0418">Kinase</keyword>
<dbReference type="PANTHER" id="PTHR24355:SF1">
    <property type="entry name" value="RIBOSOMAL PROTEIN S6 KINASE-RELATED PROTEIN"/>
    <property type="match status" value="1"/>
</dbReference>
<dbReference type="PROSITE" id="PS00108">
    <property type="entry name" value="PROTEIN_KINASE_ST"/>
    <property type="match status" value="1"/>
</dbReference>
<dbReference type="InterPro" id="IPR000719">
    <property type="entry name" value="Prot_kinase_dom"/>
</dbReference>
<organism evidence="9">
    <name type="scientific">Photinus pyralis</name>
    <name type="common">Common eastern firefly</name>
    <name type="synonym">Lampyris pyralis</name>
    <dbReference type="NCBI Taxonomy" id="7054"/>
    <lineage>
        <taxon>Eukaryota</taxon>
        <taxon>Metazoa</taxon>
        <taxon>Ecdysozoa</taxon>
        <taxon>Arthropoda</taxon>
        <taxon>Hexapoda</taxon>
        <taxon>Insecta</taxon>
        <taxon>Pterygota</taxon>
        <taxon>Neoptera</taxon>
        <taxon>Endopterygota</taxon>
        <taxon>Coleoptera</taxon>
        <taxon>Polyphaga</taxon>
        <taxon>Elateriformia</taxon>
        <taxon>Elateroidea</taxon>
        <taxon>Lampyridae</taxon>
        <taxon>Lampyrinae</taxon>
        <taxon>Photinus</taxon>
    </lineage>
</organism>
<keyword evidence="3 6" id="KW-0547">Nucleotide-binding</keyword>
<evidence type="ECO:0000256" key="2">
    <source>
        <dbReference type="ARBA" id="ARBA00022679"/>
    </source>
</evidence>
<dbReference type="PROSITE" id="PS00107">
    <property type="entry name" value="PROTEIN_KINASE_ATP"/>
    <property type="match status" value="1"/>
</dbReference>
<reference evidence="9" key="1">
    <citation type="journal article" date="2016" name="Sci. Rep.">
        <title>Molecular characterization of firefly nuptial gifts: a multi-omics approach sheds light on postcopulatory sexual selection.</title>
        <authorList>
            <person name="Al-Wathiqui N."/>
            <person name="Fallon T.R."/>
            <person name="South A."/>
            <person name="Weng J.K."/>
            <person name="Lewis S.M."/>
        </authorList>
    </citation>
    <scope>NUCLEOTIDE SEQUENCE</scope>
</reference>
<dbReference type="InterPro" id="IPR045270">
    <property type="entry name" value="STKc_AGC"/>
</dbReference>
<dbReference type="InterPro" id="IPR008271">
    <property type="entry name" value="Ser/Thr_kinase_AS"/>
</dbReference>
<sequence>MGNSNCKPNALNVYKSNENIEVTKATQKRQFSVTVDSENQLPKLQPRYIAVKNERRKTVWPFTQLIQIFMPDFRYNSSTLDNNFTVFGEIGSGSFGRVYKVQELKTNSIFALKVLPKSQVIQDEAVHQVKNEVRIQSICGHHTFIINSPYHWQSRSHLYIVTDFAERGELFKLLEAYSILPTPVTKLYIAEIALALDFLHNAGIIHRDLKPENILLDSEGHIQITDFGLAKWVAYGCTTRRVCGTFEYMAPEMLDLESYGHSVDWWSLGVVACVMLTSKYPKIVKSDNKVLLPSELEDLASVDLLRRMLQIDPKQRLHSVRTLKTIRYYQGYNWDDVVQRKICPIVFLNQAHETAD</sequence>
<dbReference type="Gene3D" id="1.10.510.10">
    <property type="entry name" value="Transferase(Phosphotransferase) domain 1"/>
    <property type="match status" value="1"/>
</dbReference>
<evidence type="ECO:0000256" key="3">
    <source>
        <dbReference type="ARBA" id="ARBA00022741"/>
    </source>
</evidence>
<evidence type="ECO:0000259" key="8">
    <source>
        <dbReference type="PROSITE" id="PS50011"/>
    </source>
</evidence>
<dbReference type="EMBL" id="GEZM01080400">
    <property type="protein sequence ID" value="JAV62171.1"/>
    <property type="molecule type" value="Transcribed_RNA"/>
</dbReference>
<keyword evidence="5 6" id="KW-0067">ATP-binding</keyword>
<dbReference type="PROSITE" id="PS50011">
    <property type="entry name" value="PROTEIN_KINASE_DOM"/>
    <property type="match status" value="1"/>
</dbReference>
<evidence type="ECO:0000256" key="4">
    <source>
        <dbReference type="ARBA" id="ARBA00022777"/>
    </source>
</evidence>
<dbReference type="SMART" id="SM00220">
    <property type="entry name" value="S_TKc"/>
    <property type="match status" value="1"/>
</dbReference>
<name>A0A1Y1KNY2_PHOPY</name>
<evidence type="ECO:0000313" key="9">
    <source>
        <dbReference type="EMBL" id="JAV62171.1"/>
    </source>
</evidence>
<protein>
    <recommendedName>
        <fullName evidence="8">Protein kinase domain-containing protein</fullName>
    </recommendedName>
</protein>
<evidence type="ECO:0000256" key="6">
    <source>
        <dbReference type="PROSITE-ProRule" id="PRU10141"/>
    </source>
</evidence>
<comment type="similarity">
    <text evidence="7">Belongs to the protein kinase superfamily.</text>
</comment>
<evidence type="ECO:0000256" key="1">
    <source>
        <dbReference type="ARBA" id="ARBA00022527"/>
    </source>
</evidence>
<dbReference type="PANTHER" id="PTHR24355">
    <property type="entry name" value="G PROTEIN-COUPLED RECEPTOR KINASE/RIBOSOMAL PROTEIN S6 KINASE"/>
    <property type="match status" value="1"/>
</dbReference>
<dbReference type="SUPFAM" id="SSF56112">
    <property type="entry name" value="Protein kinase-like (PK-like)"/>
    <property type="match status" value="1"/>
</dbReference>
<dbReference type="CDD" id="cd05123">
    <property type="entry name" value="STKc_AGC"/>
    <property type="match status" value="1"/>
</dbReference>
<dbReference type="GO" id="GO:0005524">
    <property type="term" value="F:ATP binding"/>
    <property type="evidence" value="ECO:0007669"/>
    <property type="project" value="UniProtKB-UniRule"/>
</dbReference>
<keyword evidence="2" id="KW-0808">Transferase</keyword>
<dbReference type="FunFam" id="1.10.510.10:FF:000551">
    <property type="entry name" value="Non-specific serine/threonine protein kinase"/>
    <property type="match status" value="1"/>
</dbReference>
<evidence type="ECO:0000256" key="7">
    <source>
        <dbReference type="RuleBase" id="RU000304"/>
    </source>
</evidence>
<dbReference type="Pfam" id="PF00069">
    <property type="entry name" value="Pkinase"/>
    <property type="match status" value="1"/>
</dbReference>
<dbReference type="GO" id="GO:0004674">
    <property type="term" value="F:protein serine/threonine kinase activity"/>
    <property type="evidence" value="ECO:0007669"/>
    <property type="project" value="UniProtKB-KW"/>
</dbReference>
<feature type="binding site" evidence="6">
    <location>
        <position position="113"/>
    </location>
    <ligand>
        <name>ATP</name>
        <dbReference type="ChEBI" id="CHEBI:30616"/>
    </ligand>
</feature>
<feature type="domain" description="Protein kinase" evidence="8">
    <location>
        <begin position="84"/>
        <end position="329"/>
    </location>
</feature>
<evidence type="ECO:0000256" key="5">
    <source>
        <dbReference type="ARBA" id="ARBA00022840"/>
    </source>
</evidence>
<dbReference type="InterPro" id="IPR011009">
    <property type="entry name" value="Kinase-like_dom_sf"/>
</dbReference>